<evidence type="ECO:0000313" key="2">
    <source>
        <dbReference type="Proteomes" id="UP000276133"/>
    </source>
</evidence>
<protein>
    <submittedName>
        <fullName evidence="1">Uncharacterized protein</fullName>
    </submittedName>
</protein>
<name>A0A3M7R3A8_BRAPC</name>
<dbReference type="AlphaFoldDB" id="A0A3M7R3A8"/>
<reference evidence="1 2" key="1">
    <citation type="journal article" date="2018" name="Sci. Rep.">
        <title>Genomic signatures of local adaptation to the degree of environmental predictability in rotifers.</title>
        <authorList>
            <person name="Franch-Gras L."/>
            <person name="Hahn C."/>
            <person name="Garcia-Roger E.M."/>
            <person name="Carmona M.J."/>
            <person name="Serra M."/>
            <person name="Gomez A."/>
        </authorList>
    </citation>
    <scope>NUCLEOTIDE SEQUENCE [LARGE SCALE GENOMIC DNA]</scope>
    <source>
        <strain evidence="1">HYR1</strain>
    </source>
</reference>
<keyword evidence="2" id="KW-1185">Reference proteome</keyword>
<comment type="caution">
    <text evidence="1">The sequence shown here is derived from an EMBL/GenBank/DDBJ whole genome shotgun (WGS) entry which is preliminary data.</text>
</comment>
<dbReference type="Proteomes" id="UP000276133">
    <property type="component" value="Unassembled WGS sequence"/>
</dbReference>
<organism evidence="1 2">
    <name type="scientific">Brachionus plicatilis</name>
    <name type="common">Marine rotifer</name>
    <name type="synonym">Brachionus muelleri</name>
    <dbReference type="NCBI Taxonomy" id="10195"/>
    <lineage>
        <taxon>Eukaryota</taxon>
        <taxon>Metazoa</taxon>
        <taxon>Spiralia</taxon>
        <taxon>Gnathifera</taxon>
        <taxon>Rotifera</taxon>
        <taxon>Eurotatoria</taxon>
        <taxon>Monogononta</taxon>
        <taxon>Pseudotrocha</taxon>
        <taxon>Ploima</taxon>
        <taxon>Brachionidae</taxon>
        <taxon>Brachionus</taxon>
    </lineage>
</organism>
<proteinExistence type="predicted"/>
<evidence type="ECO:0000313" key="1">
    <source>
        <dbReference type="EMBL" id="RNA18063.1"/>
    </source>
</evidence>
<gene>
    <name evidence="1" type="ORF">BpHYR1_041996</name>
</gene>
<dbReference type="EMBL" id="REGN01004314">
    <property type="protein sequence ID" value="RNA18063.1"/>
    <property type="molecule type" value="Genomic_DNA"/>
</dbReference>
<accession>A0A3M7R3A8</accession>
<sequence>MDNVHPHVTLVKVLISLFSWKYYGIVHSSSQQFLVHFVTQLVKHIFKFRLLPFFYHPRGYVAPCNCLTEIRVNYVISGRHKDKYEITKCDLKHQQTKQIDR</sequence>